<organism evidence="8 9">
    <name type="scientific">Candidatus Egerieimonas intestinavium</name>
    <dbReference type="NCBI Taxonomy" id="2840777"/>
    <lineage>
        <taxon>Bacteria</taxon>
        <taxon>Bacillati</taxon>
        <taxon>Bacillota</taxon>
        <taxon>Clostridia</taxon>
        <taxon>Lachnospirales</taxon>
        <taxon>Lachnospiraceae</taxon>
        <taxon>Lachnospiraceae incertae sedis</taxon>
        <taxon>Candidatus Egerieimonas</taxon>
    </lineage>
</organism>
<evidence type="ECO:0000259" key="7">
    <source>
        <dbReference type="PROSITE" id="PS50109"/>
    </source>
</evidence>
<feature type="domain" description="Histidine kinase" evidence="7">
    <location>
        <begin position="212"/>
        <end position="413"/>
    </location>
</feature>
<proteinExistence type="predicted"/>
<gene>
    <name evidence="8" type="ORF">IAB98_08640</name>
</gene>
<keyword evidence="4" id="KW-0808">Transferase</keyword>
<evidence type="ECO:0000256" key="2">
    <source>
        <dbReference type="ARBA" id="ARBA00012438"/>
    </source>
</evidence>
<dbReference type="Gene3D" id="3.30.565.10">
    <property type="entry name" value="Histidine kinase-like ATPase, C-terminal domain"/>
    <property type="match status" value="1"/>
</dbReference>
<dbReference type="GO" id="GO:0000155">
    <property type="term" value="F:phosphorelay sensor kinase activity"/>
    <property type="evidence" value="ECO:0007669"/>
    <property type="project" value="TreeGrafter"/>
</dbReference>
<comment type="catalytic activity">
    <reaction evidence="1">
        <text>ATP + protein L-histidine = ADP + protein N-phospho-L-histidine.</text>
        <dbReference type="EC" id="2.7.13.3"/>
    </reaction>
</comment>
<evidence type="ECO:0000256" key="5">
    <source>
        <dbReference type="ARBA" id="ARBA00023012"/>
    </source>
</evidence>
<protein>
    <recommendedName>
        <fullName evidence="2">histidine kinase</fullName>
        <ecNumber evidence="2">2.7.13.3</ecNumber>
    </recommendedName>
</protein>
<keyword evidence="6" id="KW-1133">Transmembrane helix</keyword>
<reference evidence="8" key="1">
    <citation type="submission" date="2020-10" db="EMBL/GenBank/DDBJ databases">
        <authorList>
            <person name="Gilroy R."/>
        </authorList>
    </citation>
    <scope>NUCLEOTIDE SEQUENCE</scope>
    <source>
        <strain evidence="8">ChiSxjej1B13-7041</strain>
    </source>
</reference>
<dbReference type="PANTHER" id="PTHR43547">
    <property type="entry name" value="TWO-COMPONENT HISTIDINE KINASE"/>
    <property type="match status" value="1"/>
</dbReference>
<keyword evidence="6" id="KW-0812">Transmembrane</keyword>
<dbReference type="GO" id="GO:0005524">
    <property type="term" value="F:ATP binding"/>
    <property type="evidence" value="ECO:0007669"/>
    <property type="project" value="UniProtKB-KW"/>
</dbReference>
<dbReference type="Proteomes" id="UP000886841">
    <property type="component" value="Unassembled WGS sequence"/>
</dbReference>
<comment type="caution">
    <text evidence="8">The sequence shown here is derived from an EMBL/GenBank/DDBJ whole genome shotgun (WGS) entry which is preliminary data.</text>
</comment>
<keyword evidence="8" id="KW-0067">ATP-binding</keyword>
<evidence type="ECO:0000313" key="9">
    <source>
        <dbReference type="Proteomes" id="UP000886841"/>
    </source>
</evidence>
<sequence>MERILELLKNQKLRAVCYGLLLGLVCQLHLAPFAYYSYVVSLGTPVLNILLLFQPQLPVPLLTGVMTGGACLLRGFLGLQAGAADFWEMAVPALYYYVSYSILLSLSLSKMRGHSKARQMTAMIICDFLANGLQLTLMGHPEAMAVWDAALVSLVRGTLVWLLYWMCSWEQLYIRKKEHQQHYAQLCGLVSDIYAEAFYLKKSMGDINRLTSRSHQLYEELGAENQQGQAALEIAREAHEVRKDYQRIVQGISSLVSQYEQESMRLSYIFQIIEDNVRRQIQEQGLRTEFKSRCRTELKVGPYCDIFTIVNNLISNSLDACAGEGRIELAAERQGEEICLTVQDSGCGIAADTQEYIWGAGFSTKYSPETGEMSAGIGLCHVKNVVEHLQGRINLKSAPGEGTTFAVWLPAEKLQKPGEGEKR</sequence>
<dbReference type="EMBL" id="DVHU01000078">
    <property type="protein sequence ID" value="HIR93468.1"/>
    <property type="molecule type" value="Genomic_DNA"/>
</dbReference>
<dbReference type="InterPro" id="IPR005467">
    <property type="entry name" value="His_kinase_dom"/>
</dbReference>
<dbReference type="InterPro" id="IPR036890">
    <property type="entry name" value="HATPase_C_sf"/>
</dbReference>
<dbReference type="SMART" id="SM00387">
    <property type="entry name" value="HATPase_c"/>
    <property type="match status" value="1"/>
</dbReference>
<dbReference type="PRINTS" id="PR00344">
    <property type="entry name" value="BCTRLSENSOR"/>
</dbReference>
<evidence type="ECO:0000313" key="8">
    <source>
        <dbReference type="EMBL" id="HIR93468.1"/>
    </source>
</evidence>
<accession>A0A9D1EK13</accession>
<keyword evidence="8" id="KW-0547">Nucleotide-binding</keyword>
<reference evidence="8" key="2">
    <citation type="journal article" date="2021" name="PeerJ">
        <title>Extensive microbial diversity within the chicken gut microbiome revealed by metagenomics and culture.</title>
        <authorList>
            <person name="Gilroy R."/>
            <person name="Ravi A."/>
            <person name="Getino M."/>
            <person name="Pursley I."/>
            <person name="Horton D.L."/>
            <person name="Alikhan N.F."/>
            <person name="Baker D."/>
            <person name="Gharbi K."/>
            <person name="Hall N."/>
            <person name="Watson M."/>
            <person name="Adriaenssens E.M."/>
            <person name="Foster-Nyarko E."/>
            <person name="Jarju S."/>
            <person name="Secka A."/>
            <person name="Antonio M."/>
            <person name="Oren A."/>
            <person name="Chaudhuri R.R."/>
            <person name="La Ragione R."/>
            <person name="Hildebrand F."/>
            <person name="Pallen M.J."/>
        </authorList>
    </citation>
    <scope>NUCLEOTIDE SEQUENCE</scope>
    <source>
        <strain evidence="8">ChiSxjej1B13-7041</strain>
    </source>
</reference>
<name>A0A9D1EK13_9FIRM</name>
<evidence type="ECO:0000256" key="6">
    <source>
        <dbReference type="SAM" id="Phobius"/>
    </source>
</evidence>
<evidence type="ECO:0000256" key="3">
    <source>
        <dbReference type="ARBA" id="ARBA00022553"/>
    </source>
</evidence>
<feature type="transmembrane region" description="Helical" evidence="6">
    <location>
        <begin position="89"/>
        <end position="108"/>
    </location>
</feature>
<dbReference type="PANTHER" id="PTHR43547:SF10">
    <property type="entry name" value="SENSOR HISTIDINE KINASE DCUS"/>
    <property type="match status" value="1"/>
</dbReference>
<evidence type="ECO:0000256" key="1">
    <source>
        <dbReference type="ARBA" id="ARBA00000085"/>
    </source>
</evidence>
<dbReference type="InterPro" id="IPR003594">
    <property type="entry name" value="HATPase_dom"/>
</dbReference>
<feature type="transmembrane region" description="Helical" evidence="6">
    <location>
        <begin position="145"/>
        <end position="167"/>
    </location>
</feature>
<keyword evidence="3" id="KW-0597">Phosphoprotein</keyword>
<dbReference type="EC" id="2.7.13.3" evidence="2"/>
<evidence type="ECO:0000256" key="4">
    <source>
        <dbReference type="ARBA" id="ARBA00022777"/>
    </source>
</evidence>
<dbReference type="AlphaFoldDB" id="A0A9D1EK13"/>
<keyword evidence="5" id="KW-0902">Two-component regulatory system</keyword>
<dbReference type="PROSITE" id="PS50109">
    <property type="entry name" value="HIS_KIN"/>
    <property type="match status" value="1"/>
</dbReference>
<feature type="transmembrane region" description="Helical" evidence="6">
    <location>
        <begin position="60"/>
        <end position="77"/>
    </location>
</feature>
<dbReference type="SUPFAM" id="SSF55874">
    <property type="entry name" value="ATPase domain of HSP90 chaperone/DNA topoisomerase II/histidine kinase"/>
    <property type="match status" value="1"/>
</dbReference>
<dbReference type="InterPro" id="IPR004358">
    <property type="entry name" value="Sig_transdc_His_kin-like_C"/>
</dbReference>
<dbReference type="Pfam" id="PF02518">
    <property type="entry name" value="HATPase_c"/>
    <property type="match status" value="1"/>
</dbReference>
<keyword evidence="4" id="KW-0418">Kinase</keyword>
<keyword evidence="6" id="KW-0472">Membrane</keyword>